<feature type="region of interest" description="Disordered" evidence="1">
    <location>
        <begin position="92"/>
        <end position="115"/>
    </location>
</feature>
<evidence type="ECO:0000313" key="2">
    <source>
        <dbReference type="EMBL" id="KAG6589585.1"/>
    </source>
</evidence>
<sequence>MTTSSSLPCTSRSPPLHLTTITISPPNPTRSTANANQFLTDSTPESQSQNSSHITVKTALKLSVSQDSAASKLTQLLLHFPDQLKPLNGIVPIGKRNSNPEMELVGPPTKMPTPH</sequence>
<organism evidence="2 3">
    <name type="scientific">Cucurbita argyrosperma subsp. sororia</name>
    <dbReference type="NCBI Taxonomy" id="37648"/>
    <lineage>
        <taxon>Eukaryota</taxon>
        <taxon>Viridiplantae</taxon>
        <taxon>Streptophyta</taxon>
        <taxon>Embryophyta</taxon>
        <taxon>Tracheophyta</taxon>
        <taxon>Spermatophyta</taxon>
        <taxon>Magnoliopsida</taxon>
        <taxon>eudicotyledons</taxon>
        <taxon>Gunneridae</taxon>
        <taxon>Pentapetalae</taxon>
        <taxon>rosids</taxon>
        <taxon>fabids</taxon>
        <taxon>Cucurbitales</taxon>
        <taxon>Cucurbitaceae</taxon>
        <taxon>Cucurbiteae</taxon>
        <taxon>Cucurbita</taxon>
    </lineage>
</organism>
<reference evidence="2 3" key="1">
    <citation type="journal article" date="2021" name="Hortic Res">
        <title>The domestication of Cucurbita argyrosperma as revealed by the genome of its wild relative.</title>
        <authorList>
            <person name="Barrera-Redondo J."/>
            <person name="Sanchez-de la Vega G."/>
            <person name="Aguirre-Liguori J.A."/>
            <person name="Castellanos-Morales G."/>
            <person name="Gutierrez-Guerrero Y.T."/>
            <person name="Aguirre-Dugua X."/>
            <person name="Aguirre-Planter E."/>
            <person name="Tenaillon M.I."/>
            <person name="Lira-Saade R."/>
            <person name="Eguiarte L.E."/>
        </authorList>
    </citation>
    <scope>NUCLEOTIDE SEQUENCE [LARGE SCALE GENOMIC DNA]</scope>
    <source>
        <strain evidence="2">JBR-2021</strain>
    </source>
</reference>
<proteinExistence type="predicted"/>
<protein>
    <submittedName>
        <fullName evidence="2">Uncharacterized protein</fullName>
    </submittedName>
</protein>
<dbReference type="AlphaFoldDB" id="A0AAV6MZV6"/>
<feature type="region of interest" description="Disordered" evidence="1">
    <location>
        <begin position="1"/>
        <end position="54"/>
    </location>
</feature>
<dbReference type="EMBL" id="JAGKQH010000010">
    <property type="protein sequence ID" value="KAG6589585.1"/>
    <property type="molecule type" value="Genomic_DNA"/>
</dbReference>
<name>A0AAV6MZV6_9ROSI</name>
<dbReference type="Proteomes" id="UP000685013">
    <property type="component" value="Chromosome 10"/>
</dbReference>
<evidence type="ECO:0000256" key="1">
    <source>
        <dbReference type="SAM" id="MobiDB-lite"/>
    </source>
</evidence>
<keyword evidence="3" id="KW-1185">Reference proteome</keyword>
<accession>A0AAV6MZV6</accession>
<evidence type="ECO:0000313" key="3">
    <source>
        <dbReference type="Proteomes" id="UP000685013"/>
    </source>
</evidence>
<gene>
    <name evidence="2" type="ORF">SDJN03_15008</name>
</gene>
<feature type="non-terminal residue" evidence="2">
    <location>
        <position position="1"/>
    </location>
</feature>
<comment type="caution">
    <text evidence="2">The sequence shown here is derived from an EMBL/GenBank/DDBJ whole genome shotgun (WGS) entry which is preliminary data.</text>
</comment>